<dbReference type="NCBIfam" id="TIGR00046">
    <property type="entry name" value="RsmE family RNA methyltransferase"/>
    <property type="match status" value="1"/>
</dbReference>
<dbReference type="SUPFAM" id="SSF75217">
    <property type="entry name" value="alpha/beta knot"/>
    <property type="match status" value="1"/>
</dbReference>
<dbReference type="SUPFAM" id="SSF88697">
    <property type="entry name" value="PUA domain-like"/>
    <property type="match status" value="1"/>
</dbReference>
<feature type="domain" description="Ribosomal RNA small subunit methyltransferase E PUA-like" evidence="12">
    <location>
        <begin position="1"/>
        <end position="39"/>
    </location>
</feature>
<dbReference type="InterPro" id="IPR006700">
    <property type="entry name" value="RsmE"/>
</dbReference>
<comment type="caution">
    <text evidence="13">The sequence shown here is derived from an EMBL/GenBank/DDBJ whole genome shotgun (WGS) entry which is preliminary data.</text>
</comment>
<gene>
    <name evidence="13" type="ORF">A3D67_03555</name>
</gene>
<comment type="subcellular location">
    <subcellularLocation>
        <location evidence="1 10">Cytoplasm</location>
    </subcellularLocation>
</comment>
<dbReference type="EC" id="2.1.1.193" evidence="10"/>
<accession>A0A1G2DA39</accession>
<dbReference type="GO" id="GO:0005737">
    <property type="term" value="C:cytoplasm"/>
    <property type="evidence" value="ECO:0007669"/>
    <property type="project" value="UniProtKB-SubCell"/>
</dbReference>
<evidence type="ECO:0000313" key="14">
    <source>
        <dbReference type="Proteomes" id="UP000178099"/>
    </source>
</evidence>
<dbReference type="InterPro" id="IPR046886">
    <property type="entry name" value="RsmE_MTase_dom"/>
</dbReference>
<dbReference type="Proteomes" id="UP000178099">
    <property type="component" value="Unassembled WGS sequence"/>
</dbReference>
<sequence length="210" mass="22688">MVRVLRLKTGERIVLGDGAGYDAEGAITSFGKNEIEVVLEKKRKNECEPSRRVILYVAVLKRENFEYAAMKATEAGVAEIRPLVTARTVKTGLNLERLRKIVKEAAEQSGRGVIPGVSEPRPFAEAVQDAKKHSASLFFSTEARAKDISVEPCAADATVGVFIGPEGGWTREEEEEASRAGFVLSSLGSLTLRAETAALVSVYLAVHGKV</sequence>
<dbReference type="InterPro" id="IPR029028">
    <property type="entry name" value="Alpha/beta_knot_MTases"/>
</dbReference>
<comment type="function">
    <text evidence="8 10">Specifically methylates the N3 position of the uracil ring of uridine 1498 (m3U1498) in 16S rRNA. Acts on the fully assembled 30S ribosomal subunit.</text>
</comment>
<dbReference type="InterPro" id="IPR046887">
    <property type="entry name" value="RsmE_PUA-like"/>
</dbReference>
<evidence type="ECO:0000256" key="7">
    <source>
        <dbReference type="ARBA" id="ARBA00022691"/>
    </source>
</evidence>
<dbReference type="Gene3D" id="3.40.1280.10">
    <property type="match status" value="1"/>
</dbReference>
<evidence type="ECO:0000313" key="13">
    <source>
        <dbReference type="EMBL" id="OGZ10476.1"/>
    </source>
</evidence>
<dbReference type="PANTHER" id="PTHR30027">
    <property type="entry name" value="RIBOSOMAL RNA SMALL SUBUNIT METHYLTRANSFERASE E"/>
    <property type="match status" value="1"/>
</dbReference>
<reference evidence="13 14" key="1">
    <citation type="journal article" date="2016" name="Nat. Commun.">
        <title>Thousands of microbial genomes shed light on interconnected biogeochemical processes in an aquifer system.</title>
        <authorList>
            <person name="Anantharaman K."/>
            <person name="Brown C.T."/>
            <person name="Hug L.A."/>
            <person name="Sharon I."/>
            <person name="Castelle C.J."/>
            <person name="Probst A.J."/>
            <person name="Thomas B.C."/>
            <person name="Singh A."/>
            <person name="Wilkins M.J."/>
            <person name="Karaoz U."/>
            <person name="Brodie E.L."/>
            <person name="Williams K.H."/>
            <person name="Hubbard S.S."/>
            <person name="Banfield J.F."/>
        </authorList>
    </citation>
    <scope>NUCLEOTIDE SEQUENCE [LARGE SCALE GENOMIC DNA]</scope>
</reference>
<evidence type="ECO:0000256" key="3">
    <source>
        <dbReference type="ARBA" id="ARBA00022490"/>
    </source>
</evidence>
<name>A0A1G2DA39_9BACT</name>
<protein>
    <recommendedName>
        <fullName evidence="10">Ribosomal RNA small subunit methyltransferase E</fullName>
        <ecNumber evidence="10">2.1.1.193</ecNumber>
    </recommendedName>
</protein>
<evidence type="ECO:0000256" key="9">
    <source>
        <dbReference type="ARBA" id="ARBA00047944"/>
    </source>
</evidence>
<organism evidence="13 14">
    <name type="scientific">Candidatus Lloydbacteria bacterium RIFCSPHIGHO2_02_FULL_51_22</name>
    <dbReference type="NCBI Taxonomy" id="1798663"/>
    <lineage>
        <taxon>Bacteria</taxon>
        <taxon>Candidatus Lloydiibacteriota</taxon>
    </lineage>
</organism>
<feature type="domain" description="Ribosomal RNA small subunit methyltransferase E methyltransferase" evidence="11">
    <location>
        <begin position="50"/>
        <end position="202"/>
    </location>
</feature>
<dbReference type="CDD" id="cd18084">
    <property type="entry name" value="RsmE-like"/>
    <property type="match status" value="1"/>
</dbReference>
<keyword evidence="6 10" id="KW-0808">Transferase</keyword>
<dbReference type="PANTHER" id="PTHR30027:SF3">
    <property type="entry name" value="16S RRNA (URACIL(1498)-N(3))-METHYLTRANSFERASE"/>
    <property type="match status" value="1"/>
</dbReference>
<evidence type="ECO:0000259" key="12">
    <source>
        <dbReference type="Pfam" id="PF20260"/>
    </source>
</evidence>
<evidence type="ECO:0000256" key="10">
    <source>
        <dbReference type="PIRNR" id="PIRNR015601"/>
    </source>
</evidence>
<dbReference type="InterPro" id="IPR015947">
    <property type="entry name" value="PUA-like_sf"/>
</dbReference>
<comment type="similarity">
    <text evidence="2 10">Belongs to the RNA methyltransferase RsmE family.</text>
</comment>
<dbReference type="GO" id="GO:0070475">
    <property type="term" value="P:rRNA base methylation"/>
    <property type="evidence" value="ECO:0007669"/>
    <property type="project" value="TreeGrafter"/>
</dbReference>
<comment type="catalytic activity">
    <reaction evidence="9 10">
        <text>uridine(1498) in 16S rRNA + S-adenosyl-L-methionine = N(3)-methyluridine(1498) in 16S rRNA + S-adenosyl-L-homocysteine + H(+)</text>
        <dbReference type="Rhea" id="RHEA:42920"/>
        <dbReference type="Rhea" id="RHEA-COMP:10283"/>
        <dbReference type="Rhea" id="RHEA-COMP:10284"/>
        <dbReference type="ChEBI" id="CHEBI:15378"/>
        <dbReference type="ChEBI" id="CHEBI:57856"/>
        <dbReference type="ChEBI" id="CHEBI:59789"/>
        <dbReference type="ChEBI" id="CHEBI:65315"/>
        <dbReference type="ChEBI" id="CHEBI:74502"/>
        <dbReference type="EC" id="2.1.1.193"/>
    </reaction>
</comment>
<dbReference type="InterPro" id="IPR029026">
    <property type="entry name" value="tRNA_m1G_MTases_N"/>
</dbReference>
<evidence type="ECO:0000256" key="6">
    <source>
        <dbReference type="ARBA" id="ARBA00022679"/>
    </source>
</evidence>
<keyword evidence="3 10" id="KW-0963">Cytoplasm</keyword>
<dbReference type="PIRSF" id="PIRSF015601">
    <property type="entry name" value="MTase_slr0722"/>
    <property type="match status" value="1"/>
</dbReference>
<dbReference type="Pfam" id="PF04452">
    <property type="entry name" value="Methyltrans_RNA"/>
    <property type="match status" value="1"/>
</dbReference>
<evidence type="ECO:0000256" key="4">
    <source>
        <dbReference type="ARBA" id="ARBA00022552"/>
    </source>
</evidence>
<evidence type="ECO:0000259" key="11">
    <source>
        <dbReference type="Pfam" id="PF04452"/>
    </source>
</evidence>
<dbReference type="AlphaFoldDB" id="A0A1G2DA39"/>
<keyword evidence="5 10" id="KW-0489">Methyltransferase</keyword>
<keyword evidence="7 10" id="KW-0949">S-adenosyl-L-methionine</keyword>
<evidence type="ECO:0000256" key="2">
    <source>
        <dbReference type="ARBA" id="ARBA00005528"/>
    </source>
</evidence>
<dbReference type="EMBL" id="MHLN01000040">
    <property type="protein sequence ID" value="OGZ10476.1"/>
    <property type="molecule type" value="Genomic_DNA"/>
</dbReference>
<dbReference type="GO" id="GO:0070042">
    <property type="term" value="F:rRNA (uridine-N3-)-methyltransferase activity"/>
    <property type="evidence" value="ECO:0007669"/>
    <property type="project" value="TreeGrafter"/>
</dbReference>
<evidence type="ECO:0000256" key="8">
    <source>
        <dbReference type="ARBA" id="ARBA00025699"/>
    </source>
</evidence>
<keyword evidence="4 10" id="KW-0698">rRNA processing</keyword>
<evidence type="ECO:0000256" key="1">
    <source>
        <dbReference type="ARBA" id="ARBA00004496"/>
    </source>
</evidence>
<proteinExistence type="inferred from homology"/>
<evidence type="ECO:0000256" key="5">
    <source>
        <dbReference type="ARBA" id="ARBA00022603"/>
    </source>
</evidence>
<dbReference type="Pfam" id="PF20260">
    <property type="entry name" value="PUA_4"/>
    <property type="match status" value="1"/>
</dbReference>